<evidence type="ECO:0000313" key="4">
    <source>
        <dbReference type="Proteomes" id="UP001139971"/>
    </source>
</evidence>
<gene>
    <name evidence="3" type="ORF">OD750_006055</name>
</gene>
<evidence type="ECO:0000313" key="3">
    <source>
        <dbReference type="EMBL" id="MDC8012107.1"/>
    </source>
</evidence>
<feature type="chain" id="PRO_5040770277" evidence="2">
    <location>
        <begin position="19"/>
        <end position="475"/>
    </location>
</feature>
<organism evidence="3 4">
    <name type="scientific">Tahibacter soli</name>
    <dbReference type="NCBI Taxonomy" id="2983605"/>
    <lineage>
        <taxon>Bacteria</taxon>
        <taxon>Pseudomonadati</taxon>
        <taxon>Pseudomonadota</taxon>
        <taxon>Gammaproteobacteria</taxon>
        <taxon>Lysobacterales</taxon>
        <taxon>Rhodanobacteraceae</taxon>
        <taxon>Tahibacter</taxon>
    </lineage>
</organism>
<protein>
    <submittedName>
        <fullName evidence="3">Uncharacterized protein</fullName>
    </submittedName>
</protein>
<proteinExistence type="predicted"/>
<reference evidence="3" key="1">
    <citation type="submission" date="2023-02" db="EMBL/GenBank/DDBJ databases">
        <title>Tahibacter soli sp. nov. isolated from soil.</title>
        <authorList>
            <person name="Baek J.H."/>
            <person name="Lee J.K."/>
            <person name="Choi D.G."/>
            <person name="Jeon C.O."/>
        </authorList>
    </citation>
    <scope>NUCLEOTIDE SEQUENCE</scope>
    <source>
        <strain evidence="3">BL</strain>
    </source>
</reference>
<evidence type="ECO:0000256" key="1">
    <source>
        <dbReference type="SAM" id="MobiDB-lite"/>
    </source>
</evidence>
<dbReference type="EMBL" id="JAOVZO020000003">
    <property type="protein sequence ID" value="MDC8012107.1"/>
    <property type="molecule type" value="Genomic_DNA"/>
</dbReference>
<keyword evidence="2" id="KW-0732">Signal</keyword>
<feature type="signal peptide" evidence="2">
    <location>
        <begin position="1"/>
        <end position="18"/>
    </location>
</feature>
<name>A0A9X3YI73_9GAMM</name>
<dbReference type="Proteomes" id="UP001139971">
    <property type="component" value="Unassembled WGS sequence"/>
</dbReference>
<dbReference type="RefSeq" id="WP_263543365.1">
    <property type="nucleotide sequence ID" value="NZ_JAOVZO020000003.1"/>
</dbReference>
<sequence length="475" mass="51182">MRPLYALLLAALAGHAAAGETEPVLDAAAIVQPSLLSGPGYSVAPQAQVHGFMARFEVTTPFGALTAPSVEMLAVRAAELPAIEALERAAKSEAFAHALAERAKKTGNAVWQVVTNPVDTLIGLPEGVARYFGKKLDSWGSRAQSASDRAARTFGADGDPFKTPQAPLGATREPVPGEPVPPKESKAWYERVGKEVGREVRRQLDYNKMRREMARHLGIDPYTSNPYVNARLDALAWAAVWGNFSAGMALDAIGGTAETVIETTGQLNAMVWQLDPENLREKNRVRIANWCSDDFALRQFLRRGGFNDSLRTSLADELDALKPAAGCNDLVEIGAGTRTELEARFLVNALKLIRRHAGAPGGKLVVAGAAIAWRAPDGQLYLPLPVDWLSWTDAIDAFFELPQWREKDKTLLIGGDASMTALRELTARGWTTDVRAAYDGAPAYAEDISQGLRRAADEPAVQLCVGDVAETSGCL</sequence>
<feature type="region of interest" description="Disordered" evidence="1">
    <location>
        <begin position="147"/>
        <end position="184"/>
    </location>
</feature>
<comment type="caution">
    <text evidence="3">The sequence shown here is derived from an EMBL/GenBank/DDBJ whole genome shotgun (WGS) entry which is preliminary data.</text>
</comment>
<keyword evidence="4" id="KW-1185">Reference proteome</keyword>
<evidence type="ECO:0000256" key="2">
    <source>
        <dbReference type="SAM" id="SignalP"/>
    </source>
</evidence>
<dbReference type="AlphaFoldDB" id="A0A9X3YI73"/>
<accession>A0A9X3YI73</accession>